<evidence type="ECO:0000256" key="2">
    <source>
        <dbReference type="ARBA" id="ARBA00022842"/>
    </source>
</evidence>
<dbReference type="SFLD" id="SFLDG01129">
    <property type="entry name" value="C1.5:_HAD__Beta-PGM__Phosphata"/>
    <property type="match status" value="1"/>
</dbReference>
<dbReference type="Proteomes" id="UP001597458">
    <property type="component" value="Unassembled WGS sequence"/>
</dbReference>
<dbReference type="RefSeq" id="WP_141191145.1">
    <property type="nucleotide sequence ID" value="NZ_JBHUMR010000001.1"/>
</dbReference>
<dbReference type="InterPro" id="IPR023214">
    <property type="entry name" value="HAD_sf"/>
</dbReference>
<gene>
    <name evidence="3" type="primary">ppaX</name>
    <name evidence="3" type="ORF">ACFSTF_00705</name>
</gene>
<keyword evidence="1 3" id="KW-0378">Hydrolase</keyword>
<keyword evidence="4" id="KW-1185">Reference proteome</keyword>
<dbReference type="InterPro" id="IPR006439">
    <property type="entry name" value="HAD-SF_hydro_IA"/>
</dbReference>
<accession>A0ABW5PKS9</accession>
<dbReference type="NCBIfam" id="TIGR01509">
    <property type="entry name" value="HAD-SF-IA-v3"/>
    <property type="match status" value="1"/>
</dbReference>
<dbReference type="InterPro" id="IPR023198">
    <property type="entry name" value="PGP-like_dom2"/>
</dbReference>
<dbReference type="PANTHER" id="PTHR43434:SF26">
    <property type="entry name" value="PYROPHOSPHATASE PPAX"/>
    <property type="match status" value="1"/>
</dbReference>
<dbReference type="Gene3D" id="1.10.150.240">
    <property type="entry name" value="Putative phosphatase, domain 2"/>
    <property type="match status" value="1"/>
</dbReference>
<keyword evidence="2" id="KW-0460">Magnesium</keyword>
<dbReference type="CDD" id="cd02616">
    <property type="entry name" value="HAD_PPase"/>
    <property type="match status" value="1"/>
</dbReference>
<dbReference type="SFLD" id="SFLDS00003">
    <property type="entry name" value="Haloacid_Dehalogenase"/>
    <property type="match status" value="1"/>
</dbReference>
<dbReference type="SUPFAM" id="SSF56784">
    <property type="entry name" value="HAD-like"/>
    <property type="match status" value="1"/>
</dbReference>
<comment type="caution">
    <text evidence="3">The sequence shown here is derived from an EMBL/GenBank/DDBJ whole genome shotgun (WGS) entry which is preliminary data.</text>
</comment>
<dbReference type="PANTHER" id="PTHR43434">
    <property type="entry name" value="PHOSPHOGLYCOLATE PHOSPHATASE"/>
    <property type="match status" value="1"/>
</dbReference>
<protein>
    <submittedName>
        <fullName evidence="3">Pyrophosphatase PpaX</fullName>
        <ecNumber evidence="3">3.6.1.1</ecNumber>
    </submittedName>
</protein>
<reference evidence="4" key="1">
    <citation type="journal article" date="2019" name="Int. J. Syst. Evol. Microbiol.">
        <title>The Global Catalogue of Microorganisms (GCM) 10K type strain sequencing project: providing services to taxonomists for standard genome sequencing and annotation.</title>
        <authorList>
            <consortium name="The Broad Institute Genomics Platform"/>
            <consortium name="The Broad Institute Genome Sequencing Center for Infectious Disease"/>
            <person name="Wu L."/>
            <person name="Ma J."/>
        </authorList>
    </citation>
    <scope>NUCLEOTIDE SEQUENCE [LARGE SCALE GENOMIC DNA]</scope>
    <source>
        <strain evidence="4">TISTR 2241</strain>
    </source>
</reference>
<dbReference type="InterPro" id="IPR036412">
    <property type="entry name" value="HAD-like_sf"/>
</dbReference>
<dbReference type="NCBIfam" id="NF009804">
    <property type="entry name" value="PRK13288.1"/>
    <property type="match status" value="1"/>
</dbReference>
<dbReference type="Pfam" id="PF13419">
    <property type="entry name" value="HAD_2"/>
    <property type="match status" value="1"/>
</dbReference>
<sequence length="215" mass="24317">MIMKTVLFDLDGTIINTNPLIIASFKHTLENYYPGKYTEEDIISFIGEPLETSFQRVDEKRAQEMVEMYRKHNAEMHDELVEQYDNIETTLQELTDKGIICGIVSTKTRVMVLRGLKLMKLDHFFDVVVTIDDVQFPKPNPEPLQLAMKALHAEPSQTMMVGDSISDIQAAQNAGVVSVGVSWSIKGRAALESAEPDYIIDDMGELLDIIHKQEK</sequence>
<dbReference type="NCBIfam" id="TIGR01549">
    <property type="entry name" value="HAD-SF-IA-v1"/>
    <property type="match status" value="1"/>
</dbReference>
<dbReference type="EC" id="3.6.1.1" evidence="3"/>
<evidence type="ECO:0000313" key="3">
    <source>
        <dbReference type="EMBL" id="MFD2615863.1"/>
    </source>
</evidence>
<name>A0ABW5PKS9_9BACI</name>
<dbReference type="Gene3D" id="3.40.50.1000">
    <property type="entry name" value="HAD superfamily/HAD-like"/>
    <property type="match status" value="1"/>
</dbReference>
<evidence type="ECO:0000313" key="4">
    <source>
        <dbReference type="Proteomes" id="UP001597458"/>
    </source>
</evidence>
<dbReference type="PRINTS" id="PR00413">
    <property type="entry name" value="HADHALOGNASE"/>
</dbReference>
<organism evidence="3 4">
    <name type="scientific">Terrilactibacillus laevilacticus</name>
    <dbReference type="NCBI Taxonomy" id="1380157"/>
    <lineage>
        <taxon>Bacteria</taxon>
        <taxon>Bacillati</taxon>
        <taxon>Bacillota</taxon>
        <taxon>Bacilli</taxon>
        <taxon>Bacillales</taxon>
        <taxon>Bacillaceae</taxon>
        <taxon>Terrilactibacillus</taxon>
    </lineage>
</organism>
<proteinExistence type="predicted"/>
<dbReference type="SFLD" id="SFLDG01135">
    <property type="entry name" value="C1.5.6:_HAD__Beta-PGM__Phospha"/>
    <property type="match status" value="1"/>
</dbReference>
<dbReference type="InterPro" id="IPR050155">
    <property type="entry name" value="HAD-like_hydrolase_sf"/>
</dbReference>
<dbReference type="InterPro" id="IPR041492">
    <property type="entry name" value="HAD_2"/>
</dbReference>
<dbReference type="GO" id="GO:0004427">
    <property type="term" value="F:inorganic diphosphate phosphatase activity"/>
    <property type="evidence" value="ECO:0007669"/>
    <property type="project" value="UniProtKB-EC"/>
</dbReference>
<dbReference type="EMBL" id="JBHUMR010000001">
    <property type="protein sequence ID" value="MFD2615863.1"/>
    <property type="molecule type" value="Genomic_DNA"/>
</dbReference>
<evidence type="ECO:0000256" key="1">
    <source>
        <dbReference type="ARBA" id="ARBA00022801"/>
    </source>
</evidence>